<dbReference type="EMBL" id="JACEIK010000571">
    <property type="protein sequence ID" value="MCD7459259.1"/>
    <property type="molecule type" value="Genomic_DNA"/>
</dbReference>
<protein>
    <submittedName>
        <fullName evidence="1">Uncharacterized protein</fullName>
    </submittedName>
</protein>
<evidence type="ECO:0000313" key="1">
    <source>
        <dbReference type="EMBL" id="MCD7459259.1"/>
    </source>
</evidence>
<accession>A0ABS8SKF2</accession>
<comment type="caution">
    <text evidence="1">The sequence shown here is derived from an EMBL/GenBank/DDBJ whole genome shotgun (WGS) entry which is preliminary data.</text>
</comment>
<organism evidence="1 2">
    <name type="scientific">Datura stramonium</name>
    <name type="common">Jimsonweed</name>
    <name type="synonym">Common thornapple</name>
    <dbReference type="NCBI Taxonomy" id="4076"/>
    <lineage>
        <taxon>Eukaryota</taxon>
        <taxon>Viridiplantae</taxon>
        <taxon>Streptophyta</taxon>
        <taxon>Embryophyta</taxon>
        <taxon>Tracheophyta</taxon>
        <taxon>Spermatophyta</taxon>
        <taxon>Magnoliopsida</taxon>
        <taxon>eudicotyledons</taxon>
        <taxon>Gunneridae</taxon>
        <taxon>Pentapetalae</taxon>
        <taxon>asterids</taxon>
        <taxon>lamiids</taxon>
        <taxon>Solanales</taxon>
        <taxon>Solanaceae</taxon>
        <taxon>Solanoideae</taxon>
        <taxon>Datureae</taxon>
        <taxon>Datura</taxon>
    </lineage>
</organism>
<evidence type="ECO:0000313" key="2">
    <source>
        <dbReference type="Proteomes" id="UP000823775"/>
    </source>
</evidence>
<name>A0ABS8SKF2_DATST</name>
<keyword evidence="2" id="KW-1185">Reference proteome</keyword>
<sequence>MAHLEQELEVVKEELRQVRDLTRLSVATFSHPLYFPSLETPAPEHFPKSTCPPQIPLANSVLPSITPTNLPNPDKQTLYVPNYANGPPNSPRAVRTTPNLSLPNQAGTMSAYLIARHRLGSHVLMIPPPNVNNNPPPNHRNQRVNMVTLDEEYDMRGTIVPVGNTRRSLQHLRSHLSS</sequence>
<reference evidence="1 2" key="1">
    <citation type="journal article" date="2021" name="BMC Genomics">
        <title>Datura genome reveals duplications of psychoactive alkaloid biosynthetic genes and high mutation rate following tissue culture.</title>
        <authorList>
            <person name="Rajewski A."/>
            <person name="Carter-House D."/>
            <person name="Stajich J."/>
            <person name="Litt A."/>
        </authorList>
    </citation>
    <scope>NUCLEOTIDE SEQUENCE [LARGE SCALE GENOMIC DNA]</scope>
    <source>
        <strain evidence="1">AR-01</strain>
    </source>
</reference>
<gene>
    <name evidence="1" type="ORF">HAX54_040459</name>
</gene>
<proteinExistence type="predicted"/>
<dbReference type="Proteomes" id="UP000823775">
    <property type="component" value="Unassembled WGS sequence"/>
</dbReference>